<reference evidence="1 2" key="1">
    <citation type="submission" date="2016-03" db="EMBL/GenBank/DDBJ databases">
        <title>Whole genome sequencing of Grifola frondosa 9006-11.</title>
        <authorList>
            <person name="Min B."/>
            <person name="Park H."/>
            <person name="Kim J.-G."/>
            <person name="Cho H."/>
            <person name="Oh Y.-L."/>
            <person name="Kong W.-S."/>
            <person name="Choi I.-G."/>
        </authorList>
    </citation>
    <scope>NUCLEOTIDE SEQUENCE [LARGE SCALE GENOMIC DNA]</scope>
    <source>
        <strain evidence="1 2">9006-11</strain>
    </source>
</reference>
<dbReference type="OrthoDB" id="3235325at2759"/>
<comment type="caution">
    <text evidence="1">The sequence shown here is derived from an EMBL/GenBank/DDBJ whole genome shotgun (WGS) entry which is preliminary data.</text>
</comment>
<name>A0A1C7M3T7_GRIFR</name>
<dbReference type="Proteomes" id="UP000092993">
    <property type="component" value="Unassembled WGS sequence"/>
</dbReference>
<proteinExistence type="predicted"/>
<dbReference type="EMBL" id="LUGG01000011">
    <property type="protein sequence ID" value="OBZ71610.1"/>
    <property type="molecule type" value="Genomic_DNA"/>
</dbReference>
<keyword evidence="2" id="KW-1185">Reference proteome</keyword>
<protein>
    <submittedName>
        <fullName evidence="1">Uncharacterized protein</fullName>
    </submittedName>
</protein>
<sequence length="254" mass="27019">MSTVDISALASPTNPHAIHTTSVTVSLADAASALVALANPGASTTTLAEPGMAPKTPVPTTSAGAVHVAAPGEPAAGIPASAATQSAPISSAVSPTTAPKVLKVVPAAVNTRSKKQRAKATNVDAKSSWTPGIAITPRNLCARDWLKEHPNGKKTEFEDQFQGSFRSKEEGLRGSCQAHAGTLKHSWRKGILQCIEAGNRELCRLIRIRSLDRCPIGIHLQNSHYQHRILEEYDAERLKSLLEWHGTPDTYVTM</sequence>
<evidence type="ECO:0000313" key="2">
    <source>
        <dbReference type="Proteomes" id="UP000092993"/>
    </source>
</evidence>
<gene>
    <name evidence="1" type="ORF">A0H81_08371</name>
</gene>
<accession>A0A1C7M3T7</accession>
<evidence type="ECO:0000313" key="1">
    <source>
        <dbReference type="EMBL" id="OBZ71610.1"/>
    </source>
</evidence>
<organism evidence="1 2">
    <name type="scientific">Grifola frondosa</name>
    <name type="common">Maitake</name>
    <name type="synonym">Polyporus frondosus</name>
    <dbReference type="NCBI Taxonomy" id="5627"/>
    <lineage>
        <taxon>Eukaryota</taxon>
        <taxon>Fungi</taxon>
        <taxon>Dikarya</taxon>
        <taxon>Basidiomycota</taxon>
        <taxon>Agaricomycotina</taxon>
        <taxon>Agaricomycetes</taxon>
        <taxon>Polyporales</taxon>
        <taxon>Grifolaceae</taxon>
        <taxon>Grifola</taxon>
    </lineage>
</organism>
<dbReference type="AlphaFoldDB" id="A0A1C7M3T7"/>